<protein>
    <submittedName>
        <fullName evidence="1">Uncharacterized protein</fullName>
    </submittedName>
</protein>
<name>A0A813MLQ1_9BILA</name>
<proteinExistence type="predicted"/>
<reference evidence="1" key="1">
    <citation type="submission" date="2021-02" db="EMBL/GenBank/DDBJ databases">
        <authorList>
            <person name="Nowell W R."/>
        </authorList>
    </citation>
    <scope>NUCLEOTIDE SEQUENCE</scope>
    <source>
        <strain evidence="1">Ploen Becks lab</strain>
    </source>
</reference>
<gene>
    <name evidence="1" type="ORF">OXX778_LOCUS2387</name>
</gene>
<evidence type="ECO:0000313" key="1">
    <source>
        <dbReference type="EMBL" id="CAF0724090.1"/>
    </source>
</evidence>
<keyword evidence="2" id="KW-1185">Reference proteome</keyword>
<dbReference type="OrthoDB" id="10228643at2759"/>
<dbReference type="EMBL" id="CAJNOC010000185">
    <property type="protein sequence ID" value="CAF0724090.1"/>
    <property type="molecule type" value="Genomic_DNA"/>
</dbReference>
<sequence length="185" mass="22097">MSRKNYKDNSISNKSVISNQTSDRFYRKFSQIHLIHIEVENREVIIILALNLDKIQILQETLDYFQDNLKIANSEKIPLQKETIDFKFEFYKKLRNLYYDFNFNITNSEFESLKYFIKNKLFKILECDKNVGISLISNSNYDKLALDHLNDGQYYLKLEKDPLIELTNSINSILRELCFRKNISK</sequence>
<organism evidence="1 2">
    <name type="scientific">Brachionus calyciflorus</name>
    <dbReference type="NCBI Taxonomy" id="104777"/>
    <lineage>
        <taxon>Eukaryota</taxon>
        <taxon>Metazoa</taxon>
        <taxon>Spiralia</taxon>
        <taxon>Gnathifera</taxon>
        <taxon>Rotifera</taxon>
        <taxon>Eurotatoria</taxon>
        <taxon>Monogononta</taxon>
        <taxon>Pseudotrocha</taxon>
        <taxon>Ploima</taxon>
        <taxon>Brachionidae</taxon>
        <taxon>Brachionus</taxon>
    </lineage>
</organism>
<evidence type="ECO:0000313" key="2">
    <source>
        <dbReference type="Proteomes" id="UP000663879"/>
    </source>
</evidence>
<dbReference type="Proteomes" id="UP000663879">
    <property type="component" value="Unassembled WGS sequence"/>
</dbReference>
<dbReference type="AlphaFoldDB" id="A0A813MLQ1"/>
<accession>A0A813MLQ1</accession>
<comment type="caution">
    <text evidence="1">The sequence shown here is derived from an EMBL/GenBank/DDBJ whole genome shotgun (WGS) entry which is preliminary data.</text>
</comment>